<reference evidence="1 2" key="1">
    <citation type="submission" date="2016-07" db="EMBL/GenBank/DDBJ databases">
        <authorList>
            <consortium name="Pathogen Informatics"/>
        </authorList>
    </citation>
    <scope>NUCLEOTIDE SEQUENCE [LARGE SCALE GENOMIC DNA]</scope>
</reference>
<accession>A0A1G4GS92</accession>
<gene>
    <name evidence="1" type="ORF">PVT01_030026500</name>
</gene>
<dbReference type="VEuPathDB" id="PlasmoDB:PVW1_100025600"/>
<evidence type="ECO:0000313" key="2">
    <source>
        <dbReference type="Proteomes" id="UP000196402"/>
    </source>
</evidence>
<protein>
    <submittedName>
        <fullName evidence="1">VIR protein</fullName>
    </submittedName>
</protein>
<proteinExistence type="predicted"/>
<dbReference type="VEuPathDB" id="PlasmoDB:PVPAM_000033600"/>
<organism evidence="1 2">
    <name type="scientific">Plasmodium vivax</name>
    <name type="common">malaria parasite P. vivax</name>
    <dbReference type="NCBI Taxonomy" id="5855"/>
    <lineage>
        <taxon>Eukaryota</taxon>
        <taxon>Sar</taxon>
        <taxon>Alveolata</taxon>
        <taxon>Apicomplexa</taxon>
        <taxon>Aconoidasida</taxon>
        <taxon>Haemosporida</taxon>
        <taxon>Plasmodiidae</taxon>
        <taxon>Plasmodium</taxon>
        <taxon>Plasmodium (Plasmodium)</taxon>
    </lineage>
</organism>
<dbReference type="VEuPathDB" id="PlasmoDB:PVP01_1001900"/>
<name>A0A1G4GS92_PLAVI</name>
<sequence length="324" mass="37045">MIADTTLFVKDLPSKKFYNKVKDAILYEDILKYIRSNDIKNVEIWIDKFRERLLNYLMNETAEWKSIKPEKRCSDLNFIIDVIVERIEKSKLRDNIYHAHNVLKTSTELINHHSPTNCARSFNTNIKDGVIFKRYFDNLCEDSSFIISNIEQIKKGGKCKAIVKCSTNMAKIFEGKFCAILPGELDSEKSQNVKGSSEHPEGTLVAEQVKEELEDSAAGEVTDKDMSPPLHSFDLELGNDEKPLDLNTTYAASTLLGTSLMAIILYKFKPFNSRIPSKNLRRAQIIPAVHDGEATGWLLNNFDYQEMNSDHHEYHMPYGAVNNL</sequence>
<dbReference type="Proteomes" id="UP000196402">
    <property type="component" value="Chromosome 3"/>
</dbReference>
<dbReference type="EMBL" id="LT615241">
    <property type="protein sequence ID" value="SCO65450.1"/>
    <property type="molecule type" value="Genomic_DNA"/>
</dbReference>
<dbReference type="VEuPathDB" id="PlasmoDB:PVX_112715"/>
<dbReference type="AlphaFoldDB" id="A0A1G4GS92"/>
<evidence type="ECO:0000313" key="1">
    <source>
        <dbReference type="EMBL" id="SCO65450.1"/>
    </source>
</evidence>